<accession>A0ACB8T8J6</accession>
<dbReference type="EMBL" id="MU277198">
    <property type="protein sequence ID" value="KAI0064486.1"/>
    <property type="molecule type" value="Genomic_DNA"/>
</dbReference>
<proteinExistence type="predicted"/>
<evidence type="ECO:0000313" key="2">
    <source>
        <dbReference type="Proteomes" id="UP000814140"/>
    </source>
</evidence>
<name>A0ACB8T8J6_9AGAM</name>
<organism evidence="1 2">
    <name type="scientific">Artomyces pyxidatus</name>
    <dbReference type="NCBI Taxonomy" id="48021"/>
    <lineage>
        <taxon>Eukaryota</taxon>
        <taxon>Fungi</taxon>
        <taxon>Dikarya</taxon>
        <taxon>Basidiomycota</taxon>
        <taxon>Agaricomycotina</taxon>
        <taxon>Agaricomycetes</taxon>
        <taxon>Russulales</taxon>
        <taxon>Auriscalpiaceae</taxon>
        <taxon>Artomyces</taxon>
    </lineage>
</organism>
<sequence length="321" mass="35680">MSARIPLIFGTGSLGAAGKNAVRVSEVATAQSLIDAYTKKYAEMDSARLYGDGTTEPLLAQLDLHGASVDTKVHPLDPGGHEPKSLRATVEASTQFLHPHKIRTLYLHAPDRRVSFEDTLHEIDALHKEGKFESFGLSNFPSWEMVEVIHICKANGWVQPTVYQGPYNAISRDIEAELIPAARKFGLRIVIFNPLAAGFFTGRIASKDTALDKDDYFHPDNGWVGPALRRRYFHDGQFKAMEVIKEVVEKHNLTMVEIGHRWLQHHSLLQPGDGIIFGASTVEHLDKNIENSEKGPLPEEVVDAVNVANKIVGSDSPQYWR</sequence>
<comment type="caution">
    <text evidence="1">The sequence shown here is derived from an EMBL/GenBank/DDBJ whole genome shotgun (WGS) entry which is preliminary data.</text>
</comment>
<reference evidence="1" key="1">
    <citation type="submission" date="2021-03" db="EMBL/GenBank/DDBJ databases">
        <authorList>
            <consortium name="DOE Joint Genome Institute"/>
            <person name="Ahrendt S."/>
            <person name="Looney B.P."/>
            <person name="Miyauchi S."/>
            <person name="Morin E."/>
            <person name="Drula E."/>
            <person name="Courty P.E."/>
            <person name="Chicoki N."/>
            <person name="Fauchery L."/>
            <person name="Kohler A."/>
            <person name="Kuo A."/>
            <person name="Labutti K."/>
            <person name="Pangilinan J."/>
            <person name="Lipzen A."/>
            <person name="Riley R."/>
            <person name="Andreopoulos W."/>
            <person name="He G."/>
            <person name="Johnson J."/>
            <person name="Barry K.W."/>
            <person name="Grigoriev I.V."/>
            <person name="Nagy L."/>
            <person name="Hibbett D."/>
            <person name="Henrissat B."/>
            <person name="Matheny P.B."/>
            <person name="Labbe J."/>
            <person name="Martin F."/>
        </authorList>
    </citation>
    <scope>NUCLEOTIDE SEQUENCE</scope>
    <source>
        <strain evidence="1">HHB10654</strain>
    </source>
</reference>
<dbReference type="Proteomes" id="UP000814140">
    <property type="component" value="Unassembled WGS sequence"/>
</dbReference>
<reference evidence="1" key="2">
    <citation type="journal article" date="2022" name="New Phytol.">
        <title>Evolutionary transition to the ectomycorrhizal habit in the genomes of a hyperdiverse lineage of mushroom-forming fungi.</title>
        <authorList>
            <person name="Looney B."/>
            <person name="Miyauchi S."/>
            <person name="Morin E."/>
            <person name="Drula E."/>
            <person name="Courty P.E."/>
            <person name="Kohler A."/>
            <person name="Kuo A."/>
            <person name="LaButti K."/>
            <person name="Pangilinan J."/>
            <person name="Lipzen A."/>
            <person name="Riley R."/>
            <person name="Andreopoulos W."/>
            <person name="He G."/>
            <person name="Johnson J."/>
            <person name="Nolan M."/>
            <person name="Tritt A."/>
            <person name="Barry K.W."/>
            <person name="Grigoriev I.V."/>
            <person name="Nagy L.G."/>
            <person name="Hibbett D."/>
            <person name="Henrissat B."/>
            <person name="Matheny P.B."/>
            <person name="Labbe J."/>
            <person name="Martin F.M."/>
        </authorList>
    </citation>
    <scope>NUCLEOTIDE SEQUENCE</scope>
    <source>
        <strain evidence="1">HHB10654</strain>
    </source>
</reference>
<protein>
    <submittedName>
        <fullName evidence="1">Aldo/keto reductase</fullName>
    </submittedName>
</protein>
<keyword evidence="2" id="KW-1185">Reference proteome</keyword>
<evidence type="ECO:0000313" key="1">
    <source>
        <dbReference type="EMBL" id="KAI0064486.1"/>
    </source>
</evidence>
<gene>
    <name evidence="1" type="ORF">BV25DRAFT_1989779</name>
</gene>